<evidence type="ECO:0000259" key="13">
    <source>
        <dbReference type="Pfam" id="PF00593"/>
    </source>
</evidence>
<keyword evidence="3 10" id="KW-1134">Transmembrane beta strand</keyword>
<dbReference type="AlphaFoldDB" id="A0A3E1NGX6"/>
<dbReference type="GO" id="GO:0009279">
    <property type="term" value="C:cell outer membrane"/>
    <property type="evidence" value="ECO:0007669"/>
    <property type="project" value="UniProtKB-SubCell"/>
</dbReference>
<proteinExistence type="inferred from homology"/>
<dbReference type="Gene3D" id="2.40.170.20">
    <property type="entry name" value="TonB-dependent receptor, beta-barrel domain"/>
    <property type="match status" value="1"/>
</dbReference>
<dbReference type="EMBL" id="QTJU01000006">
    <property type="protein sequence ID" value="RFM27104.1"/>
    <property type="molecule type" value="Genomic_DNA"/>
</dbReference>
<dbReference type="GO" id="GO:0044718">
    <property type="term" value="P:siderophore transmembrane transport"/>
    <property type="evidence" value="ECO:0007669"/>
    <property type="project" value="TreeGrafter"/>
</dbReference>
<dbReference type="GO" id="GO:0015344">
    <property type="term" value="F:siderophore uptake transmembrane transporter activity"/>
    <property type="evidence" value="ECO:0007669"/>
    <property type="project" value="TreeGrafter"/>
</dbReference>
<dbReference type="NCBIfam" id="TIGR04056">
    <property type="entry name" value="OMP_RagA_SusC"/>
    <property type="match status" value="1"/>
</dbReference>
<feature type="chain" id="PRO_5017553602" evidence="12">
    <location>
        <begin position="24"/>
        <end position="1041"/>
    </location>
</feature>
<comment type="caution">
    <text evidence="15">The sequence shown here is derived from an EMBL/GenBank/DDBJ whole genome shotgun (WGS) entry which is preliminary data.</text>
</comment>
<dbReference type="InterPro" id="IPR037066">
    <property type="entry name" value="Plug_dom_sf"/>
</dbReference>
<name>A0A3E1NGX6_9BACT</name>
<dbReference type="InterPro" id="IPR039426">
    <property type="entry name" value="TonB-dep_rcpt-like"/>
</dbReference>
<dbReference type="PROSITE" id="PS52016">
    <property type="entry name" value="TONB_DEPENDENT_REC_3"/>
    <property type="match status" value="1"/>
</dbReference>
<dbReference type="OrthoDB" id="609136at2"/>
<dbReference type="SUPFAM" id="SSF49464">
    <property type="entry name" value="Carboxypeptidase regulatory domain-like"/>
    <property type="match status" value="1"/>
</dbReference>
<comment type="subcellular location">
    <subcellularLocation>
        <location evidence="1 10">Cell outer membrane</location>
        <topology evidence="1 10">Multi-pass membrane protein</topology>
    </subcellularLocation>
</comment>
<evidence type="ECO:0000259" key="14">
    <source>
        <dbReference type="Pfam" id="PF07715"/>
    </source>
</evidence>
<keyword evidence="4 10" id="KW-0812">Transmembrane</keyword>
<keyword evidence="8" id="KW-0675">Receptor</keyword>
<feature type="domain" description="TonB-dependent receptor-like beta-barrel" evidence="13">
    <location>
        <begin position="402"/>
        <end position="876"/>
    </location>
</feature>
<dbReference type="InterPro" id="IPR008969">
    <property type="entry name" value="CarboxyPept-like_regulatory"/>
</dbReference>
<dbReference type="PANTHER" id="PTHR30069">
    <property type="entry name" value="TONB-DEPENDENT OUTER MEMBRANE RECEPTOR"/>
    <property type="match status" value="1"/>
</dbReference>
<dbReference type="RefSeq" id="WP_116848410.1">
    <property type="nucleotide sequence ID" value="NZ_QTJU01000006.1"/>
</dbReference>
<dbReference type="InterPro" id="IPR000531">
    <property type="entry name" value="Beta-barrel_TonB"/>
</dbReference>
<keyword evidence="5 12" id="KW-0732">Signal</keyword>
<evidence type="ECO:0000256" key="11">
    <source>
        <dbReference type="RuleBase" id="RU003357"/>
    </source>
</evidence>
<keyword evidence="16" id="KW-1185">Reference proteome</keyword>
<dbReference type="Pfam" id="PF07715">
    <property type="entry name" value="Plug"/>
    <property type="match status" value="1"/>
</dbReference>
<evidence type="ECO:0000256" key="12">
    <source>
        <dbReference type="SAM" id="SignalP"/>
    </source>
</evidence>
<evidence type="ECO:0000256" key="3">
    <source>
        <dbReference type="ARBA" id="ARBA00022452"/>
    </source>
</evidence>
<reference evidence="15 16" key="1">
    <citation type="submission" date="2018-08" db="EMBL/GenBank/DDBJ databases">
        <title>Chitinophagaceae sp. K23C18032701, a novel bacterium isolated from forest soil.</title>
        <authorList>
            <person name="Wang C."/>
        </authorList>
    </citation>
    <scope>NUCLEOTIDE SEQUENCE [LARGE SCALE GENOMIC DNA]</scope>
    <source>
        <strain evidence="15 16">K23C18032701</strain>
    </source>
</reference>
<comment type="similarity">
    <text evidence="10 11">Belongs to the TonB-dependent receptor family.</text>
</comment>
<evidence type="ECO:0000256" key="10">
    <source>
        <dbReference type="PROSITE-ProRule" id="PRU01360"/>
    </source>
</evidence>
<dbReference type="PANTHER" id="PTHR30069:SF29">
    <property type="entry name" value="HEMOGLOBIN AND HEMOGLOBIN-HAPTOGLOBIN-BINDING PROTEIN 1-RELATED"/>
    <property type="match status" value="1"/>
</dbReference>
<keyword evidence="9 10" id="KW-0998">Cell outer membrane</keyword>
<evidence type="ECO:0000313" key="16">
    <source>
        <dbReference type="Proteomes" id="UP000261284"/>
    </source>
</evidence>
<evidence type="ECO:0000256" key="5">
    <source>
        <dbReference type="ARBA" id="ARBA00022729"/>
    </source>
</evidence>
<keyword evidence="6 11" id="KW-0798">TonB box</keyword>
<dbReference type="Pfam" id="PF13715">
    <property type="entry name" value="CarbopepD_reg_2"/>
    <property type="match status" value="1"/>
</dbReference>
<dbReference type="Pfam" id="PF00593">
    <property type="entry name" value="TonB_dep_Rec_b-barrel"/>
    <property type="match status" value="1"/>
</dbReference>
<evidence type="ECO:0000256" key="7">
    <source>
        <dbReference type="ARBA" id="ARBA00023136"/>
    </source>
</evidence>
<evidence type="ECO:0000256" key="6">
    <source>
        <dbReference type="ARBA" id="ARBA00023077"/>
    </source>
</evidence>
<evidence type="ECO:0000256" key="4">
    <source>
        <dbReference type="ARBA" id="ARBA00022692"/>
    </source>
</evidence>
<feature type="domain" description="TonB-dependent receptor plug" evidence="14">
    <location>
        <begin position="116"/>
        <end position="250"/>
    </location>
</feature>
<evidence type="ECO:0000256" key="9">
    <source>
        <dbReference type="ARBA" id="ARBA00023237"/>
    </source>
</evidence>
<sequence length="1041" mass="114695">MRKLVCLFIVLAGILLYPSLANAQATKISGVVLSQDKTPVEGVTVTNKATGKVATTNAAGVFSIEARPGQLLTFTYVGMAEQQATAGSGRMTITLSGVARELDQVVVAMDIRRNPKELGYSVQKVAGKEIRESQRENFLNSLQGRVAGATVTPTTGQAGASASIVLRGFNSLSLSNQPLFVIDGVIMDNNTFNETSDGGTGVGLSSDRPNRNNDYTNRIADLNPNDIESVTVLKGPEATALYGSQASSGAIVITTRKPKLNSVSVSYDNSFRTQTITRFNKTVDAYSIGNNGVYSPAFSTTPAFFGPALGASTRIYDNKHNFFNTGFTQTHNLSVDLGTKNSAFRISASYIDQSGVVPSNTYNKLNLRIANTTKIGKYLDFTPSFSYIPSTNNKPLRGAGGYLLNLYTWPSDNDIRNYISPKGHKQLINPADGPNTELDNPLFNAIYNKSRDKTDRIFATFGLNIYPFPWLTISGRFGYDHYKTDGYTFYHPESSEYSAATGGWLDNYYRRYTGYNHTITATAKKSIGKFSGRLLIGTMWENFETKMFAVSGNKLIDSTSTDSSNTLPSTRTRLLRNVYGQPNLSINRNNAYFGEVSLGYNEVLFLTYSHRFEQSSVFPKSTRNYNYPGLSLSAIISDMLPAIKSGDVINFLKLRASLAQTARLPDPYSNQSVFVNSLASGQGFAYGFTNSNPYLKPERQKTYETGFELRMWKNRITLEGSYYNTRVSDQIIQGYRASYATGFVLNTSNVAATRNEGIELSLAANPVKTNDWNWNILFNFNKMFSKVLSLPASLTDYYLGDTQLFGTARAGLHKGGPTTTISGYHYARNNRGDILINPVTGLPNVANNWVTIGDRNPNFTLGTTNNITYKNWTLSFLWDLKIGGDIYNGTDMFLTEQGKSIRTADRQTPRVVKGVLADGQENSAHPTVNNIVVTPYFQNDYYSAAAMPDEEFIEKNVNWFRLRDITLSYNFSQNVVRKLKYFKSLGVFVTANDLLLFTNYSGPDPAINGNTAASKGIGSWGMDYGSLPAPVSINIGLRTSF</sequence>
<accession>A0A3E1NGX6</accession>
<feature type="signal peptide" evidence="12">
    <location>
        <begin position="1"/>
        <end position="23"/>
    </location>
</feature>
<dbReference type="InterPro" id="IPR023996">
    <property type="entry name" value="TonB-dep_OMP_SusC/RagA"/>
</dbReference>
<protein>
    <submittedName>
        <fullName evidence="15">SusC/RagA family TonB-linked outer membrane protein</fullName>
    </submittedName>
</protein>
<dbReference type="InterPro" id="IPR036942">
    <property type="entry name" value="Beta-barrel_TonB_sf"/>
</dbReference>
<evidence type="ECO:0000256" key="8">
    <source>
        <dbReference type="ARBA" id="ARBA00023170"/>
    </source>
</evidence>
<dbReference type="NCBIfam" id="TIGR04057">
    <property type="entry name" value="SusC_RagA_signa"/>
    <property type="match status" value="1"/>
</dbReference>
<keyword evidence="7 10" id="KW-0472">Membrane</keyword>
<dbReference type="Gene3D" id="2.170.130.10">
    <property type="entry name" value="TonB-dependent receptor, plug domain"/>
    <property type="match status" value="1"/>
</dbReference>
<organism evidence="15 16">
    <name type="scientific">Deminuibacter soli</name>
    <dbReference type="NCBI Taxonomy" id="2291815"/>
    <lineage>
        <taxon>Bacteria</taxon>
        <taxon>Pseudomonadati</taxon>
        <taxon>Bacteroidota</taxon>
        <taxon>Chitinophagia</taxon>
        <taxon>Chitinophagales</taxon>
        <taxon>Chitinophagaceae</taxon>
        <taxon>Deminuibacter</taxon>
    </lineage>
</organism>
<dbReference type="InterPro" id="IPR012910">
    <property type="entry name" value="Plug_dom"/>
</dbReference>
<evidence type="ECO:0000313" key="15">
    <source>
        <dbReference type="EMBL" id="RFM27104.1"/>
    </source>
</evidence>
<dbReference type="InterPro" id="IPR023997">
    <property type="entry name" value="TonB-dep_OMP_SusC/RagA_CS"/>
</dbReference>
<dbReference type="Proteomes" id="UP000261284">
    <property type="component" value="Unassembled WGS sequence"/>
</dbReference>
<evidence type="ECO:0000256" key="2">
    <source>
        <dbReference type="ARBA" id="ARBA00022448"/>
    </source>
</evidence>
<gene>
    <name evidence="15" type="ORF">DXN05_16695</name>
</gene>
<keyword evidence="2 10" id="KW-0813">Transport</keyword>
<dbReference type="SUPFAM" id="SSF56935">
    <property type="entry name" value="Porins"/>
    <property type="match status" value="1"/>
</dbReference>
<evidence type="ECO:0000256" key="1">
    <source>
        <dbReference type="ARBA" id="ARBA00004571"/>
    </source>
</evidence>